<keyword evidence="3" id="KW-1185">Reference proteome</keyword>
<name>A0ABS2SSC5_9BACI</name>
<dbReference type="EMBL" id="JAFBCV010000001">
    <property type="protein sequence ID" value="MBM7837414.1"/>
    <property type="molecule type" value="Genomic_DNA"/>
</dbReference>
<proteinExistence type="predicted"/>
<dbReference type="InterPro" id="IPR006674">
    <property type="entry name" value="HD_domain"/>
</dbReference>
<evidence type="ECO:0000313" key="3">
    <source>
        <dbReference type="Proteomes" id="UP001179280"/>
    </source>
</evidence>
<accession>A0ABS2SSC5</accession>
<dbReference type="Proteomes" id="UP001179280">
    <property type="component" value="Unassembled WGS sequence"/>
</dbReference>
<gene>
    <name evidence="2" type="ORF">JOC54_000645</name>
</gene>
<dbReference type="Pfam" id="PF01966">
    <property type="entry name" value="HD"/>
    <property type="match status" value="1"/>
</dbReference>
<feature type="domain" description="HD/PDEase" evidence="1">
    <location>
        <begin position="43"/>
        <end position="186"/>
    </location>
</feature>
<sequence length="311" mass="34980">MLNEPLYPSQSPLPWETALFQTSFVKRLKHLAHFGAGSFVSSVTHSRFEHTVGVWKLAVHFFPNNHLLRAASILHDIGHLPFSHSVERALGFDHHQLTKSYILHQEISSILEQNNLSAETVCHYLDQDTPLTGSKNVLGLDHLDSFFRDTYMAGSVEELPRNIINRLTCSADGIAASEEDIDQLMQIIFANNRLIHSPALRAADYLLAESVRLHWQEAHSSFAFLIDAQVIAELLQSKNKQVTEMIHTLLYQPKPLVISTSVSGNGFVIPKGKIYAKQPLVNQTPYCNSESGRAFQQKLSQLAQEYELVLT</sequence>
<dbReference type="InterPro" id="IPR050135">
    <property type="entry name" value="dGTPase-like"/>
</dbReference>
<dbReference type="RefSeq" id="WP_204464326.1">
    <property type="nucleotide sequence ID" value="NZ_JAFBCV010000001.1"/>
</dbReference>
<dbReference type="SUPFAM" id="SSF109604">
    <property type="entry name" value="HD-domain/PDEase-like"/>
    <property type="match status" value="1"/>
</dbReference>
<comment type="caution">
    <text evidence="2">The sequence shown here is derived from an EMBL/GenBank/DDBJ whole genome shotgun (WGS) entry which is preliminary data.</text>
</comment>
<reference evidence="2" key="1">
    <citation type="submission" date="2021-01" db="EMBL/GenBank/DDBJ databases">
        <title>Genomic Encyclopedia of Type Strains, Phase IV (KMG-IV): sequencing the most valuable type-strain genomes for metagenomic binning, comparative biology and taxonomic classification.</title>
        <authorList>
            <person name="Goeker M."/>
        </authorList>
    </citation>
    <scope>NUCLEOTIDE SEQUENCE</scope>
    <source>
        <strain evidence="2">DSM 21943</strain>
    </source>
</reference>
<dbReference type="InterPro" id="IPR003607">
    <property type="entry name" value="HD/PDEase_dom"/>
</dbReference>
<dbReference type="Gene3D" id="1.10.3210.10">
    <property type="entry name" value="Hypothetical protein af1432"/>
    <property type="match status" value="1"/>
</dbReference>
<dbReference type="SMART" id="SM00471">
    <property type="entry name" value="HDc"/>
    <property type="match status" value="1"/>
</dbReference>
<evidence type="ECO:0000259" key="1">
    <source>
        <dbReference type="SMART" id="SM00471"/>
    </source>
</evidence>
<dbReference type="CDD" id="cd00077">
    <property type="entry name" value="HDc"/>
    <property type="match status" value="1"/>
</dbReference>
<evidence type="ECO:0000313" key="2">
    <source>
        <dbReference type="EMBL" id="MBM7837414.1"/>
    </source>
</evidence>
<dbReference type="PANTHER" id="PTHR11373">
    <property type="entry name" value="DEOXYNUCLEOSIDE TRIPHOSPHATE TRIPHOSPHOHYDROLASE"/>
    <property type="match status" value="1"/>
</dbReference>
<dbReference type="PANTHER" id="PTHR11373:SF4">
    <property type="entry name" value="DEOXYNUCLEOSIDE TRIPHOSPHATE TRIPHOSPHOHYDROLASE SAMHD1"/>
    <property type="match status" value="1"/>
</dbReference>
<protein>
    <submittedName>
        <fullName evidence="2">HD superfamily phosphohydrolase</fullName>
    </submittedName>
</protein>
<organism evidence="2 3">
    <name type="scientific">Shouchella xiaoxiensis</name>
    <dbReference type="NCBI Taxonomy" id="766895"/>
    <lineage>
        <taxon>Bacteria</taxon>
        <taxon>Bacillati</taxon>
        <taxon>Bacillota</taxon>
        <taxon>Bacilli</taxon>
        <taxon>Bacillales</taxon>
        <taxon>Bacillaceae</taxon>
        <taxon>Shouchella</taxon>
    </lineage>
</organism>